<accession>A0ABX2FDI5</accession>
<feature type="transmembrane region" description="Helical" evidence="6">
    <location>
        <begin position="214"/>
        <end position="232"/>
    </location>
</feature>
<evidence type="ECO:0000313" key="9">
    <source>
        <dbReference type="Proteomes" id="UP000763557"/>
    </source>
</evidence>
<keyword evidence="6" id="KW-0813">Transport</keyword>
<feature type="transmembrane region" description="Helical" evidence="6">
    <location>
        <begin position="57"/>
        <end position="79"/>
    </location>
</feature>
<dbReference type="PANTHER" id="PTHR43229">
    <property type="entry name" value="NODULATION PROTEIN J"/>
    <property type="match status" value="1"/>
</dbReference>
<keyword evidence="4 6" id="KW-0472">Membrane</keyword>
<dbReference type="InterPro" id="IPR051784">
    <property type="entry name" value="Nod_factor_ABC_transporter"/>
</dbReference>
<dbReference type="InterPro" id="IPR000412">
    <property type="entry name" value="ABC_2_transport"/>
</dbReference>
<keyword evidence="5" id="KW-0046">Antibiotic resistance</keyword>
<dbReference type="PRINTS" id="PR00164">
    <property type="entry name" value="ABC2TRNSPORT"/>
</dbReference>
<evidence type="ECO:0000256" key="6">
    <source>
        <dbReference type="RuleBase" id="RU361157"/>
    </source>
</evidence>
<keyword evidence="2 6" id="KW-0812">Transmembrane</keyword>
<gene>
    <name evidence="8" type="ORF">GC106_66870</name>
</gene>
<comment type="caution">
    <text evidence="8">The sequence shown here is derived from an EMBL/GenBank/DDBJ whole genome shotgun (WGS) entry which is preliminary data.</text>
</comment>
<dbReference type="EMBL" id="JAAATY010000027">
    <property type="protein sequence ID" value="NRN69430.1"/>
    <property type="molecule type" value="Genomic_DNA"/>
</dbReference>
<dbReference type="InterPro" id="IPR047817">
    <property type="entry name" value="ABC2_TM_bact-type"/>
</dbReference>
<comment type="subcellular location">
    <subcellularLocation>
        <location evidence="6">Cell membrane</location>
        <topology evidence="6">Multi-pass membrane protein</topology>
    </subcellularLocation>
    <subcellularLocation>
        <location evidence="1">Membrane</location>
        <topology evidence="1">Multi-pass membrane protein</topology>
    </subcellularLocation>
</comment>
<protein>
    <recommendedName>
        <fullName evidence="6">Transport permease protein</fullName>
    </recommendedName>
</protein>
<sequence length="292" mass="31450">MGGRWILAGVVEIPQTVGELMVAVMLGRVVAGDVVRPAHVGAVTARDLTLIRSAGSYFWLVLSGFAEPLLYLLAVGWGVGSLVGAIPLEDGRSISYQAFIAPALLATSAMNGALAEATINFFAKLRYLKHYDSVLNTPVTPAEVAFGELMWATIRGALYSGAFLLVMIMMGLVTPWAALAAFPAALLICLAFSAVGLAMSTFMRDWSDFEYSGVVQFALFVFSGTFVPLSVFPEPARILVELTPLYHGVELTRAMTLGPLDSTSLVNLLYLLVLMVAATAVAARRMRRRLRR</sequence>
<evidence type="ECO:0000256" key="2">
    <source>
        <dbReference type="ARBA" id="ARBA00022692"/>
    </source>
</evidence>
<evidence type="ECO:0000256" key="4">
    <source>
        <dbReference type="ARBA" id="ARBA00023136"/>
    </source>
</evidence>
<comment type="similarity">
    <text evidence="6">Belongs to the ABC-2 integral membrane protein family.</text>
</comment>
<dbReference type="PROSITE" id="PS51012">
    <property type="entry name" value="ABC_TM2"/>
    <property type="match status" value="1"/>
</dbReference>
<feature type="transmembrane region" description="Helical" evidence="6">
    <location>
        <begin position="157"/>
        <end position="178"/>
    </location>
</feature>
<keyword evidence="9" id="KW-1185">Reference proteome</keyword>
<evidence type="ECO:0000256" key="1">
    <source>
        <dbReference type="ARBA" id="ARBA00004141"/>
    </source>
</evidence>
<feature type="domain" description="ABC transmembrane type-2" evidence="7">
    <location>
        <begin position="59"/>
        <end position="289"/>
    </location>
</feature>
<feature type="transmembrane region" description="Helical" evidence="6">
    <location>
        <begin position="184"/>
        <end position="202"/>
    </location>
</feature>
<dbReference type="PANTHER" id="PTHR43229:SF2">
    <property type="entry name" value="NODULATION PROTEIN J"/>
    <property type="match status" value="1"/>
</dbReference>
<evidence type="ECO:0000256" key="3">
    <source>
        <dbReference type="ARBA" id="ARBA00022989"/>
    </source>
</evidence>
<evidence type="ECO:0000259" key="7">
    <source>
        <dbReference type="PROSITE" id="PS51012"/>
    </source>
</evidence>
<evidence type="ECO:0000313" key="8">
    <source>
        <dbReference type="EMBL" id="NRN69430.1"/>
    </source>
</evidence>
<dbReference type="Proteomes" id="UP000763557">
    <property type="component" value="Unassembled WGS sequence"/>
</dbReference>
<evidence type="ECO:0000256" key="5">
    <source>
        <dbReference type="ARBA" id="ARBA00023251"/>
    </source>
</evidence>
<keyword evidence="6" id="KW-1003">Cell membrane</keyword>
<name>A0ABX2FDI5_9PSEU</name>
<feature type="transmembrane region" description="Helical" evidence="6">
    <location>
        <begin position="99"/>
        <end position="123"/>
    </location>
</feature>
<dbReference type="Pfam" id="PF01061">
    <property type="entry name" value="ABC2_membrane"/>
    <property type="match status" value="1"/>
</dbReference>
<proteinExistence type="inferred from homology"/>
<organism evidence="8 9">
    <name type="scientific">Kibdelosporangium persicum</name>
    <dbReference type="NCBI Taxonomy" id="2698649"/>
    <lineage>
        <taxon>Bacteria</taxon>
        <taxon>Bacillati</taxon>
        <taxon>Actinomycetota</taxon>
        <taxon>Actinomycetes</taxon>
        <taxon>Pseudonocardiales</taxon>
        <taxon>Pseudonocardiaceae</taxon>
        <taxon>Kibdelosporangium</taxon>
    </lineage>
</organism>
<keyword evidence="3 6" id="KW-1133">Transmembrane helix</keyword>
<feature type="transmembrane region" description="Helical" evidence="6">
    <location>
        <begin position="265"/>
        <end position="283"/>
    </location>
</feature>
<dbReference type="InterPro" id="IPR013525">
    <property type="entry name" value="ABC2_TM"/>
</dbReference>
<reference evidence="8 9" key="1">
    <citation type="submission" date="2020-01" db="EMBL/GenBank/DDBJ databases">
        <title>Kibdelosporangium persica a novel Actinomycetes from a hot desert in Iran.</title>
        <authorList>
            <person name="Safaei N."/>
            <person name="Zaburannyi N."/>
            <person name="Mueller R."/>
            <person name="Wink J."/>
        </authorList>
    </citation>
    <scope>NUCLEOTIDE SEQUENCE [LARGE SCALE GENOMIC DNA]</scope>
    <source>
        <strain evidence="8 9">4NS15</strain>
    </source>
</reference>